<evidence type="ECO:0008006" key="4">
    <source>
        <dbReference type="Google" id="ProtNLM"/>
    </source>
</evidence>
<organism evidence="2 3">
    <name type="scientific">Hymenobacter cellulosivorans</name>
    <dbReference type="NCBI Taxonomy" id="2932249"/>
    <lineage>
        <taxon>Bacteria</taxon>
        <taxon>Pseudomonadati</taxon>
        <taxon>Bacteroidota</taxon>
        <taxon>Cytophagia</taxon>
        <taxon>Cytophagales</taxon>
        <taxon>Hymenobacteraceae</taxon>
        <taxon>Hymenobacter</taxon>
    </lineage>
</organism>
<evidence type="ECO:0000313" key="3">
    <source>
        <dbReference type="Proteomes" id="UP000831785"/>
    </source>
</evidence>
<dbReference type="PROSITE" id="PS51257">
    <property type="entry name" value="PROKAR_LIPOPROTEIN"/>
    <property type="match status" value="1"/>
</dbReference>
<keyword evidence="3" id="KW-1185">Reference proteome</keyword>
<feature type="compositionally biased region" description="Low complexity" evidence="1">
    <location>
        <begin position="36"/>
        <end position="48"/>
    </location>
</feature>
<dbReference type="Proteomes" id="UP000831785">
    <property type="component" value="Chromosome"/>
</dbReference>
<name>A0ABY4FAD4_9BACT</name>
<gene>
    <name evidence="2" type="ORF">MUN80_01290</name>
</gene>
<feature type="region of interest" description="Disordered" evidence="1">
    <location>
        <begin position="24"/>
        <end position="48"/>
    </location>
</feature>
<evidence type="ECO:0000313" key="2">
    <source>
        <dbReference type="EMBL" id="UOQ53405.1"/>
    </source>
</evidence>
<dbReference type="EMBL" id="CP095049">
    <property type="protein sequence ID" value="UOQ53405.1"/>
    <property type="molecule type" value="Genomic_DNA"/>
</dbReference>
<protein>
    <recommendedName>
        <fullName evidence="4">Lipoprotein</fullName>
    </recommendedName>
</protein>
<accession>A0ABY4FAD4</accession>
<proteinExistence type="predicted"/>
<evidence type="ECO:0000256" key="1">
    <source>
        <dbReference type="SAM" id="MobiDB-lite"/>
    </source>
</evidence>
<sequence length="192" mass="20137">MLLFLPRPTSRFLGIALTLAGCTGQPDTSTPPPAAPKAAAAAPSGPAQPATTTYAGEYRWGAAAAEEAGGILTVYPESDSTVLFQLDANDGAPAYHLINVLGRATLRGKTAYYSAKAPEDEHGCRLRIAFTPAGATVASVPGYTQDCLFGGNLTADGTYRRVSQRVPAYVISGEGDTLYFAHLPPDQLQYNQ</sequence>
<dbReference type="RefSeq" id="WP_244718580.1">
    <property type="nucleotide sequence ID" value="NZ_CP095049.1"/>
</dbReference>
<reference evidence="2 3" key="1">
    <citation type="submission" date="2022-04" db="EMBL/GenBank/DDBJ databases">
        <title>Hymenobacter sp. isolated from the air.</title>
        <authorList>
            <person name="Won M."/>
            <person name="Lee C.-M."/>
            <person name="Woen H.-Y."/>
            <person name="Kwon S.-W."/>
        </authorList>
    </citation>
    <scope>NUCLEOTIDE SEQUENCE [LARGE SCALE GENOMIC DNA]</scope>
    <source>
        <strain evidence="3">5116 S-27</strain>
    </source>
</reference>